<dbReference type="InterPro" id="IPR037150">
    <property type="entry name" value="H-NS_C_dom_sf"/>
</dbReference>
<dbReference type="Pfam" id="PF00816">
    <property type="entry name" value="Histone_HNS"/>
    <property type="match status" value="1"/>
</dbReference>
<evidence type="ECO:0000313" key="8">
    <source>
        <dbReference type="EMBL" id="MBK1725835.1"/>
    </source>
</evidence>
<dbReference type="RefSeq" id="WP_200256358.1">
    <property type="nucleotide sequence ID" value="NZ_NRSH01000012.1"/>
</dbReference>
<gene>
    <name evidence="8" type="ORF">CKO13_02115</name>
</gene>
<dbReference type="SUPFAM" id="SSF81273">
    <property type="entry name" value="H-NS histone-like proteins"/>
    <property type="match status" value="1"/>
</dbReference>
<organism evidence="8 9">
    <name type="scientific">Halorhodospira neutriphila</name>
    <dbReference type="NCBI Taxonomy" id="168379"/>
    <lineage>
        <taxon>Bacteria</taxon>
        <taxon>Pseudomonadati</taxon>
        <taxon>Pseudomonadota</taxon>
        <taxon>Gammaproteobacteria</taxon>
        <taxon>Chromatiales</taxon>
        <taxon>Ectothiorhodospiraceae</taxon>
        <taxon>Halorhodospira</taxon>
    </lineage>
</organism>
<keyword evidence="3" id="KW-0963">Cytoplasm</keyword>
<feature type="domain" description="DNA-binding protein H-NS-like C-terminal" evidence="7">
    <location>
        <begin position="74"/>
        <end position="119"/>
    </location>
</feature>
<comment type="caution">
    <text evidence="8">The sequence shown here is derived from an EMBL/GenBank/DDBJ whole genome shotgun (WGS) entry which is preliminary data.</text>
</comment>
<keyword evidence="5" id="KW-0175">Coiled coil</keyword>
<evidence type="ECO:0000256" key="1">
    <source>
        <dbReference type="ARBA" id="ARBA00004453"/>
    </source>
</evidence>
<comment type="subcellular location">
    <subcellularLocation>
        <location evidence="1">Cytoplasm</location>
        <location evidence="1">Nucleoid</location>
    </subcellularLocation>
</comment>
<evidence type="ECO:0000256" key="4">
    <source>
        <dbReference type="ARBA" id="ARBA00023125"/>
    </source>
</evidence>
<evidence type="ECO:0000256" key="5">
    <source>
        <dbReference type="SAM" id="Coils"/>
    </source>
</evidence>
<evidence type="ECO:0000256" key="3">
    <source>
        <dbReference type="ARBA" id="ARBA00022490"/>
    </source>
</evidence>
<proteinExistence type="inferred from homology"/>
<dbReference type="InterPro" id="IPR027444">
    <property type="entry name" value="H-NS_C_dom"/>
</dbReference>
<accession>A0ABS1E225</accession>
<reference evidence="8 9" key="1">
    <citation type="journal article" date="2020" name="Microorganisms">
        <title>Osmotic Adaptation and Compatible Solute Biosynthesis of Phototrophic Bacteria as Revealed from Genome Analyses.</title>
        <authorList>
            <person name="Imhoff J.F."/>
            <person name="Rahn T."/>
            <person name="Kunzel S."/>
            <person name="Keller A."/>
            <person name="Neulinger S.C."/>
        </authorList>
    </citation>
    <scope>NUCLEOTIDE SEQUENCE [LARGE SCALE GENOMIC DNA]</scope>
    <source>
        <strain evidence="8 9">DSM 15116</strain>
    </source>
</reference>
<keyword evidence="9" id="KW-1185">Reference proteome</keyword>
<dbReference type="PANTHER" id="PTHR38097">
    <property type="match status" value="1"/>
</dbReference>
<name>A0ABS1E225_9GAMM</name>
<keyword evidence="4" id="KW-0238">DNA-binding</keyword>
<feature type="region of interest" description="Disordered" evidence="6">
    <location>
        <begin position="66"/>
        <end position="98"/>
    </location>
</feature>
<dbReference type="EMBL" id="NRSH01000012">
    <property type="protein sequence ID" value="MBK1725835.1"/>
    <property type="molecule type" value="Genomic_DNA"/>
</dbReference>
<dbReference type="PANTHER" id="PTHR38097:SF2">
    <property type="entry name" value="DNA-BINDING PROTEIN STPA"/>
    <property type="match status" value="1"/>
</dbReference>
<evidence type="ECO:0000256" key="2">
    <source>
        <dbReference type="ARBA" id="ARBA00010610"/>
    </source>
</evidence>
<dbReference type="Proteomes" id="UP000738126">
    <property type="component" value="Unassembled WGS sequence"/>
</dbReference>
<evidence type="ECO:0000313" key="9">
    <source>
        <dbReference type="Proteomes" id="UP000738126"/>
    </source>
</evidence>
<comment type="similarity">
    <text evidence="2">Belongs to the histone-like protein H-NS family.</text>
</comment>
<dbReference type="Gene3D" id="4.10.430.10">
    <property type="entry name" value="Histone-like protein H-NS, C-terminal domain"/>
    <property type="match status" value="1"/>
</dbReference>
<protein>
    <submittedName>
        <fullName evidence="8">Trans-acting regulatory HvrA protein</fullName>
    </submittedName>
</protein>
<dbReference type="SMART" id="SM00528">
    <property type="entry name" value="HNS"/>
    <property type="match status" value="1"/>
</dbReference>
<evidence type="ECO:0000256" key="6">
    <source>
        <dbReference type="SAM" id="MobiDB-lite"/>
    </source>
</evidence>
<evidence type="ECO:0000259" key="7">
    <source>
        <dbReference type="SMART" id="SM00528"/>
    </source>
</evidence>
<feature type="coiled-coil region" evidence="5">
    <location>
        <begin position="22"/>
        <end position="54"/>
    </location>
</feature>
<sequence>MDNETAIQQIQSAAEALDYVDLQKAARIIEKEQKRREKEARRQAQQEMKQVAQKYGLNLEEVAAELAKGPKGSGGSRGKVPPKYRHPDDPQKTWTGRGRKPVWVKDWEAENGDIEQLRIPES</sequence>